<keyword evidence="3" id="KW-1185">Reference proteome</keyword>
<dbReference type="Gene3D" id="3.40.50.1820">
    <property type="entry name" value="alpha/beta hydrolase"/>
    <property type="match status" value="1"/>
</dbReference>
<organism evidence="2 3">
    <name type="scientific">Corallococcus terminator</name>
    <dbReference type="NCBI Taxonomy" id="2316733"/>
    <lineage>
        <taxon>Bacteria</taxon>
        <taxon>Pseudomonadati</taxon>
        <taxon>Myxococcota</taxon>
        <taxon>Myxococcia</taxon>
        <taxon>Myxococcales</taxon>
        <taxon>Cystobacterineae</taxon>
        <taxon>Myxococcaceae</taxon>
        <taxon>Corallococcus</taxon>
    </lineage>
</organism>
<gene>
    <name evidence="2" type="ORF">D7V88_20235</name>
</gene>
<name>A0A3A8J6V7_9BACT</name>
<comment type="caution">
    <text evidence="2">The sequence shown here is derived from an EMBL/GenBank/DDBJ whole genome shotgun (WGS) entry which is preliminary data.</text>
</comment>
<dbReference type="OrthoDB" id="128799at2"/>
<dbReference type="PANTHER" id="PTHR16138">
    <property type="entry name" value="MYCOPHENOLIC ACID ACYL-GLUCURONIDE ESTERASE, MITOCHONDRIAL"/>
    <property type="match status" value="1"/>
</dbReference>
<dbReference type="InterPro" id="IPR008886">
    <property type="entry name" value="UPF0227/Esterase_YqiA"/>
</dbReference>
<dbReference type="PANTHER" id="PTHR16138:SF7">
    <property type="entry name" value="PALMITOYL-PROTEIN THIOESTERASE ABHD10, MITOCHONDRIAL"/>
    <property type="match status" value="1"/>
</dbReference>
<proteinExistence type="predicted"/>
<dbReference type="AlphaFoldDB" id="A0A3A8J6V7"/>
<evidence type="ECO:0000256" key="1">
    <source>
        <dbReference type="ARBA" id="ARBA00022801"/>
    </source>
</evidence>
<reference evidence="3" key="1">
    <citation type="submission" date="2018-09" db="EMBL/GenBank/DDBJ databases">
        <authorList>
            <person name="Livingstone P.G."/>
            <person name="Whitworth D.E."/>
        </authorList>
    </citation>
    <scope>NUCLEOTIDE SEQUENCE [LARGE SCALE GENOMIC DNA]</scope>
    <source>
        <strain evidence="3">CA054A</strain>
    </source>
</reference>
<dbReference type="EMBL" id="RAVZ01000137">
    <property type="protein sequence ID" value="RKG85263.1"/>
    <property type="molecule type" value="Genomic_DNA"/>
</dbReference>
<dbReference type="RefSeq" id="WP_120542290.1">
    <property type="nucleotide sequence ID" value="NZ_RAVZ01000137.1"/>
</dbReference>
<dbReference type="Pfam" id="PF05728">
    <property type="entry name" value="UPF0227"/>
    <property type="match status" value="1"/>
</dbReference>
<evidence type="ECO:0000313" key="3">
    <source>
        <dbReference type="Proteomes" id="UP000268094"/>
    </source>
</evidence>
<keyword evidence="1 2" id="KW-0378">Hydrolase</keyword>
<dbReference type="InterPro" id="IPR052382">
    <property type="entry name" value="ABHD10_acyl-thioesterase"/>
</dbReference>
<dbReference type="Proteomes" id="UP000268094">
    <property type="component" value="Unassembled WGS sequence"/>
</dbReference>
<dbReference type="InterPro" id="IPR029058">
    <property type="entry name" value="AB_hydrolase_fold"/>
</dbReference>
<evidence type="ECO:0000313" key="2">
    <source>
        <dbReference type="EMBL" id="RKG85263.1"/>
    </source>
</evidence>
<sequence>MNAPPPVPTSGPRWLYLHGFASGPASTKGVWLDAHWAKQGIPLERLNLRVPSMEHLSLNAMLATVRDALGAPHERAVLIGSSLGGLVAARTAEREPRVGALVLLAPAFHFVEQLQRRMGAEGWSQWQREGFLETDDHAEKRRTRVHHGIVEEAQAMDAARGVWPDVRVPTLIVHGRRDDTCDVRYSREWAQGKRHVRLVEVDDGHELTASLERIAKEADAFLAPWRGGEDTRQVFTANGPARD</sequence>
<accession>A0A3A8J6V7</accession>
<protein>
    <submittedName>
        <fullName evidence="2">Alpha/beta fold hydrolase</fullName>
    </submittedName>
</protein>
<dbReference type="GO" id="GO:0004553">
    <property type="term" value="F:hydrolase activity, hydrolyzing O-glycosyl compounds"/>
    <property type="evidence" value="ECO:0007669"/>
    <property type="project" value="TreeGrafter"/>
</dbReference>
<dbReference type="SUPFAM" id="SSF53474">
    <property type="entry name" value="alpha/beta-Hydrolases"/>
    <property type="match status" value="1"/>
</dbReference>